<evidence type="ECO:0000313" key="13">
    <source>
        <dbReference type="EnsemblProtists" id="Phyra82813"/>
    </source>
</evidence>
<dbReference type="VEuPathDB" id="FungiDB:KRP22_13910"/>
<dbReference type="InterPro" id="IPR011009">
    <property type="entry name" value="Kinase-like_dom_sf"/>
</dbReference>
<feature type="region of interest" description="Disordered" evidence="11">
    <location>
        <begin position="1299"/>
        <end position="1323"/>
    </location>
</feature>
<dbReference type="InterPro" id="IPR015943">
    <property type="entry name" value="WD40/YVTN_repeat-like_dom_sf"/>
</dbReference>
<feature type="region of interest" description="Disordered" evidence="11">
    <location>
        <begin position="278"/>
        <end position="299"/>
    </location>
</feature>
<dbReference type="EMBL" id="DS566075">
    <property type="status" value="NOT_ANNOTATED_CDS"/>
    <property type="molecule type" value="Genomic_DNA"/>
</dbReference>
<dbReference type="InterPro" id="IPR008271">
    <property type="entry name" value="Ser/Thr_kinase_AS"/>
</dbReference>
<evidence type="ECO:0000313" key="14">
    <source>
        <dbReference type="Proteomes" id="UP000005238"/>
    </source>
</evidence>
<feature type="region of interest" description="Disordered" evidence="11">
    <location>
        <begin position="1915"/>
        <end position="1934"/>
    </location>
</feature>
<keyword evidence="5" id="KW-0677">Repeat</keyword>
<dbReference type="InterPro" id="IPR055231">
    <property type="entry name" value="2AA_helical"/>
</dbReference>
<evidence type="ECO:0000256" key="10">
    <source>
        <dbReference type="PROSITE-ProRule" id="PRU00221"/>
    </source>
</evidence>
<dbReference type="PROSITE" id="PS50077">
    <property type="entry name" value="HEAT_REPEAT"/>
    <property type="match status" value="1"/>
</dbReference>
<evidence type="ECO:0000256" key="4">
    <source>
        <dbReference type="ARBA" id="ARBA00022679"/>
    </source>
</evidence>
<dbReference type="InterPro" id="IPR036322">
    <property type="entry name" value="WD40_repeat_dom_sf"/>
</dbReference>
<dbReference type="STRING" id="164328.H3GYM4"/>
<name>H3GYM4_PHYRM</name>
<dbReference type="GO" id="GO:0000425">
    <property type="term" value="P:pexophagy"/>
    <property type="evidence" value="ECO:0000318"/>
    <property type="project" value="GO_Central"/>
</dbReference>
<accession>H3GYM4</accession>
<feature type="repeat" description="HEAT" evidence="9">
    <location>
        <begin position="652"/>
        <end position="689"/>
    </location>
</feature>
<dbReference type="GO" id="GO:0004674">
    <property type="term" value="F:protein serine/threonine kinase activity"/>
    <property type="evidence" value="ECO:0000318"/>
    <property type="project" value="GO_Central"/>
</dbReference>
<dbReference type="OMA" id="ATNTCRI"/>
<feature type="repeat" description="WD" evidence="10">
    <location>
        <begin position="1555"/>
        <end position="1596"/>
    </location>
</feature>
<feature type="compositionally biased region" description="Polar residues" evidence="11">
    <location>
        <begin position="1231"/>
        <end position="1245"/>
    </location>
</feature>
<feature type="region of interest" description="Disordered" evidence="11">
    <location>
        <begin position="1510"/>
        <end position="1531"/>
    </location>
</feature>
<feature type="compositionally biased region" description="Acidic residues" evidence="11">
    <location>
        <begin position="554"/>
        <end position="564"/>
    </location>
</feature>
<dbReference type="HOGENOM" id="CLU_001696_1_0_1"/>
<dbReference type="PROSITE" id="PS50011">
    <property type="entry name" value="PROTEIN_KINASE_DOM"/>
    <property type="match status" value="1"/>
</dbReference>
<dbReference type="InParanoid" id="H3GYM4"/>
<evidence type="ECO:0000256" key="2">
    <source>
        <dbReference type="ARBA" id="ARBA00022527"/>
    </source>
</evidence>
<dbReference type="GO" id="GO:0006623">
    <property type="term" value="P:protein targeting to vacuole"/>
    <property type="evidence" value="ECO:0000318"/>
    <property type="project" value="GO_Central"/>
</dbReference>
<dbReference type="PANTHER" id="PTHR17583:SF0">
    <property type="entry name" value="PHOSPHOINOSITIDE 3-KINASE REGULATORY SUBUNIT 4"/>
    <property type="match status" value="1"/>
</dbReference>
<feature type="region of interest" description="Disordered" evidence="11">
    <location>
        <begin position="1451"/>
        <end position="1480"/>
    </location>
</feature>
<dbReference type="GO" id="GO:0034271">
    <property type="term" value="C:phosphatidylinositol 3-kinase complex, class III, type I"/>
    <property type="evidence" value="ECO:0000318"/>
    <property type="project" value="GO_Central"/>
</dbReference>
<dbReference type="RefSeq" id="XP_067736661.1">
    <property type="nucleotide sequence ID" value="XM_067886172.1"/>
</dbReference>
<organism evidence="13 14">
    <name type="scientific">Phytophthora ramorum</name>
    <name type="common">Sudden oak death agent</name>
    <dbReference type="NCBI Taxonomy" id="164328"/>
    <lineage>
        <taxon>Eukaryota</taxon>
        <taxon>Sar</taxon>
        <taxon>Stramenopiles</taxon>
        <taxon>Oomycota</taxon>
        <taxon>Peronosporomycetes</taxon>
        <taxon>Peronosporales</taxon>
        <taxon>Peronosporaceae</taxon>
        <taxon>Phytophthora</taxon>
    </lineage>
</organism>
<evidence type="ECO:0000256" key="7">
    <source>
        <dbReference type="ARBA" id="ARBA00022777"/>
    </source>
</evidence>
<dbReference type="SMART" id="SM00320">
    <property type="entry name" value="WD40"/>
    <property type="match status" value="7"/>
</dbReference>
<feature type="domain" description="Protein kinase" evidence="12">
    <location>
        <begin position="34"/>
        <end position="397"/>
    </location>
</feature>
<dbReference type="Gene3D" id="1.25.10.10">
    <property type="entry name" value="Leucine-rich Repeat Variant"/>
    <property type="match status" value="2"/>
</dbReference>
<dbReference type="GO" id="GO:0005770">
    <property type="term" value="C:late endosome"/>
    <property type="evidence" value="ECO:0000318"/>
    <property type="project" value="GO_Central"/>
</dbReference>
<evidence type="ECO:0000256" key="5">
    <source>
        <dbReference type="ARBA" id="ARBA00022737"/>
    </source>
</evidence>
<evidence type="ECO:0000256" key="11">
    <source>
        <dbReference type="SAM" id="MobiDB-lite"/>
    </source>
</evidence>
<feature type="compositionally biased region" description="Low complexity" evidence="11">
    <location>
        <begin position="1510"/>
        <end position="1528"/>
    </location>
</feature>
<dbReference type="InterPro" id="IPR020472">
    <property type="entry name" value="WD40_PAC1"/>
</dbReference>
<dbReference type="Gene3D" id="2.130.10.10">
    <property type="entry name" value="YVTN repeat-like/Quinoprotein amine dehydrogenase"/>
    <property type="match status" value="2"/>
</dbReference>
<dbReference type="InterPro" id="IPR045162">
    <property type="entry name" value="Vps15-like"/>
</dbReference>
<dbReference type="VEuPathDB" id="FungiDB:KRP23_15253"/>
<keyword evidence="6" id="KW-0547">Nucleotide-binding</keyword>
<dbReference type="SMART" id="SM00220">
    <property type="entry name" value="S_TKc"/>
    <property type="match status" value="1"/>
</dbReference>
<dbReference type="SUPFAM" id="SSF50978">
    <property type="entry name" value="WD40 repeat-like"/>
    <property type="match status" value="1"/>
</dbReference>
<dbReference type="PROSITE" id="PS50294">
    <property type="entry name" value="WD_REPEATS_REGION"/>
    <property type="match status" value="1"/>
</dbReference>
<evidence type="ECO:0000256" key="1">
    <source>
        <dbReference type="ARBA" id="ARBA00012513"/>
    </source>
</evidence>
<evidence type="ECO:0000259" key="12">
    <source>
        <dbReference type="PROSITE" id="PS50011"/>
    </source>
</evidence>
<evidence type="ECO:0000256" key="3">
    <source>
        <dbReference type="ARBA" id="ARBA00022574"/>
    </source>
</evidence>
<dbReference type="RefSeq" id="XP_067742616.1">
    <property type="nucleotide sequence ID" value="XM_067894992.1"/>
</dbReference>
<keyword evidence="3 10" id="KW-0853">WD repeat</keyword>
<feature type="region of interest" description="Disordered" evidence="11">
    <location>
        <begin position="1211"/>
        <end position="1262"/>
    </location>
</feature>
<feature type="compositionally biased region" description="Low complexity" evidence="11">
    <location>
        <begin position="1211"/>
        <end position="1230"/>
    </location>
</feature>
<dbReference type="VEuPathDB" id="FungiDB:KRP23_9438"/>
<feature type="compositionally biased region" description="Polar residues" evidence="11">
    <location>
        <begin position="284"/>
        <end position="293"/>
    </location>
</feature>
<dbReference type="GO" id="GO:0005524">
    <property type="term" value="F:ATP binding"/>
    <property type="evidence" value="ECO:0007669"/>
    <property type="project" value="UniProtKB-KW"/>
</dbReference>
<dbReference type="FunFam" id="1.25.10.10:FF:000542">
    <property type="entry name" value="Phosphoinositide 3-kinase regulatory subunit 4"/>
    <property type="match status" value="1"/>
</dbReference>
<keyword evidence="2" id="KW-0723">Serine/threonine-protein kinase</keyword>
<dbReference type="PROSITE" id="PS00108">
    <property type="entry name" value="PROTEIN_KINASE_ST"/>
    <property type="match status" value="1"/>
</dbReference>
<dbReference type="Pfam" id="PF00069">
    <property type="entry name" value="Pkinase"/>
    <property type="match status" value="1"/>
</dbReference>
<feature type="region of interest" description="Disordered" evidence="11">
    <location>
        <begin position="546"/>
        <end position="602"/>
    </location>
</feature>
<dbReference type="InterPro" id="IPR021133">
    <property type="entry name" value="HEAT_type_2"/>
</dbReference>
<dbReference type="GeneID" id="94221962"/>
<proteinExistence type="predicted"/>
<keyword evidence="7" id="KW-0418">Kinase</keyword>
<evidence type="ECO:0000256" key="8">
    <source>
        <dbReference type="ARBA" id="ARBA00022840"/>
    </source>
</evidence>
<dbReference type="PRINTS" id="PR00320">
    <property type="entry name" value="GPROTEINBRPT"/>
</dbReference>
<keyword evidence="4" id="KW-0808">Transferase</keyword>
<dbReference type="GO" id="GO:0034272">
    <property type="term" value="C:phosphatidylinositol 3-kinase complex, class III, type II"/>
    <property type="evidence" value="ECO:0000318"/>
    <property type="project" value="GO_Central"/>
</dbReference>
<dbReference type="GO" id="GO:0045324">
    <property type="term" value="P:late endosome to vacuole transport"/>
    <property type="evidence" value="ECO:0000318"/>
    <property type="project" value="GO_Central"/>
</dbReference>
<feature type="repeat" description="WD" evidence="10">
    <location>
        <begin position="2026"/>
        <end position="2040"/>
    </location>
</feature>
<feature type="compositionally biased region" description="Basic and acidic residues" evidence="11">
    <location>
        <begin position="478"/>
        <end position="492"/>
    </location>
</feature>
<dbReference type="GO" id="GO:0071561">
    <property type="term" value="C:nucleus-vacuole junction"/>
    <property type="evidence" value="ECO:0000318"/>
    <property type="project" value="GO_Central"/>
</dbReference>
<feature type="compositionally biased region" description="Basic and acidic residues" evidence="11">
    <location>
        <begin position="500"/>
        <end position="510"/>
    </location>
</feature>
<dbReference type="SUPFAM" id="SSF48371">
    <property type="entry name" value="ARM repeat"/>
    <property type="match status" value="1"/>
</dbReference>
<feature type="repeat" description="WD" evidence="10">
    <location>
        <begin position="1868"/>
        <end position="1893"/>
    </location>
</feature>
<feature type="compositionally biased region" description="Low complexity" evidence="11">
    <location>
        <begin position="1459"/>
        <end position="1474"/>
    </location>
</feature>
<dbReference type="Proteomes" id="UP000005238">
    <property type="component" value="Unassembled WGS sequence"/>
</dbReference>
<dbReference type="EC" id="2.7.11.1" evidence="1"/>
<evidence type="ECO:0000256" key="9">
    <source>
        <dbReference type="PROSITE-ProRule" id="PRU00103"/>
    </source>
</evidence>
<dbReference type="InterPro" id="IPR000719">
    <property type="entry name" value="Prot_kinase_dom"/>
</dbReference>
<feature type="compositionally biased region" description="Low complexity" evidence="11">
    <location>
        <begin position="1299"/>
        <end position="1321"/>
    </location>
</feature>
<sequence>MGNAAPRAQPQSALDSASQYRTFLMDYTPRSMDMMFGSLIGDGKFLKSISCKCDEGHLVVKIYRKYDERESLTSAEVALRRLALAFSVEQQPNVIPYADFQLSNKYNVAFMVRQYFASNLYDRICSRPFLTTVEKKWIAFQILRALEQSHAKGICHGDIKQENVMVTSWNWVFLTDFAPFKPTYIPEDDPADYNYYFCAIDATRRGCSVAPERFYGKSSVSISSAAGGTPGSVGLHSMKTPDAAIMLSKMADSEVTVEEVDKQILAMGMGSGTMSGGIPMHTPPSATSNGSAPSSYSRSRREGSLLESMDIFSAGCVIAELFLGGKPLFDLPSLLKYRTGDSETLRQQLRKVGDPRLEELLLHMLQLDPNARLSASGYLAKYTSQSGLFPTYFDSFLFRFLVLVLSRGGKVPDARIRLVCKYYGRLVREVAGVEDSEGEEFFKLRLKEGYGSDRLATATGGDQQTHVAQRVLEELDQKIPTKHDKQKAERDNAALTKLQKLKEKENDMRGLKNNTLKKKIEKLHDQYNALTQKKKNSLLLDYAREPSTGRLDEETGSDDATDEDGLGKGNSDPAKENMSTPPPHSSKTRRMKPPTYPGSEPWPQDRNGIVIILSLICSSLRNVQVPESKVTALYLIRSLGQFTSDEARLQRLIPYLLEVIDDPSAAVRALALRTITYLLSLVESFPLADASVFPQYVLPAMVPFQSDPDELVRITFAECLPQLAETSRRFLEIAHAMKQKTLSSSSSASSLSTMSTRGNDSSGPSTMYMAASSFDKELSVLHKMISRFVIQLTTPDQKASSSLVKRALLVDITRLCVFFGRERTLDVVLPQLITFLNDPDWELRGAFFDYIVGVCSFVGCVAVEHNILPCIEQALFDVQEIVITKAVECLTGLCQLGLFKKKISTLVEKARMTCSLLLHPSWWIRDAVLKLMGEIALQLRSVDANVFLSPLLRPFLRKTMVFLPDEEVCDVTHRLHDCCRLHVSRETFDRALLASSSSFGLNEVIAEMERSVSQAPDDSDDDMVPDAPLSAMTTTSRESLEEPISNMSQSRRNRDPLLSTDSLDGYSMFRQQSSGTAVASSAAATAEKISNSVENGVSSIYEQRKNEIQSLKLMQQYVSIASMQMRSKLEMAKTEQAARMQGPSKSDRAGSPHSSVANASVAVGNGAAGANSNPFARKLSRSHLRVLFVPDMRFALSTAQPLKASNFGIPSSSAAASSATSTSATSTSTALVTKSRSHGPSNSPSHRGAPATPASSNIGSAMGAPSLESLSLSHVGKMYSLVEPSTPISAPPITVTGPSSIVPPGSVSSGLDDSGLGPMDSNHFAPTSGGVMVSMLNMNMRDMYGGDGMGSLLDPHHHPVHASPVSPPRQRMAKKTHTTYHHYFAFKESAMDPALGNPRKLLARLNALGIPPLPPDLGALRLTDGSSYSIYSHAPSPYCLVGGGIGITGSSGGGGSGAPGSERGGTSVSSVTSSPIQVGSSTYPPSGGAAFNVAAAAATAINGHGGVSPGSFGSSSGSTAPGSSSSVNGIGGGGGYPSSSYRNWQPRKNVLVAELAEHSGAVTRVNAAQDYSFLASASNDGTVKIWSVRSLQHSVNQGSRCTYDGQGGVITDMKVLTNSHSVASASSDGTVHVFRVDKVNSVGGNVQASGLKELRASNSAVMAIDYLNNVTEALLIYATRDGKIHAWDLRMRREAWTLSISPELGYVTCMTHSLDVSWFAVGTSRGFLCLWDLRFLVLIRIWRHSSHRAIHRLQPCLGLPNTLPLDETSVPLVFVAAGDGEVAVFDLSIGACRAVFRTLEAQASEAEACKCPTLLHVPIPHRSRSVLGSFLGIYGIATAFDEISTSPLSEEPSVRAMLCPSLHLRGIGDALITGGEDRQLRYWDIRNGKQSYTICGNGEAKSFYDNQAPPNDWWRMNPSSSSSAASPPRQRFGEMPAAPMSTTAVTTKPELAWSKLSPPLITVCQDSSFYSSPGGVGGAGASGAGGVESAISMERRGLVPPSPAHTDCILDLTLVELGSSQNPSPMLVSSGRDALIKVWK</sequence>
<dbReference type="SUPFAM" id="SSF56112">
    <property type="entry name" value="Protein kinase-like (PK-like)"/>
    <property type="match status" value="1"/>
</dbReference>
<dbReference type="InterPro" id="IPR001680">
    <property type="entry name" value="WD40_rpt"/>
</dbReference>
<evidence type="ECO:0000256" key="6">
    <source>
        <dbReference type="ARBA" id="ARBA00022741"/>
    </source>
</evidence>
<protein>
    <recommendedName>
        <fullName evidence="1">non-specific serine/threonine protein kinase</fullName>
        <ecNumber evidence="1">2.7.11.1</ecNumber>
    </recommendedName>
</protein>
<feature type="region of interest" description="Disordered" evidence="11">
    <location>
        <begin position="1010"/>
        <end position="1059"/>
    </location>
</feature>
<reference evidence="14" key="1">
    <citation type="journal article" date="2006" name="Science">
        <title>Phytophthora genome sequences uncover evolutionary origins and mechanisms of pathogenesis.</title>
        <authorList>
            <person name="Tyler B.M."/>
            <person name="Tripathy S."/>
            <person name="Zhang X."/>
            <person name="Dehal P."/>
            <person name="Jiang R.H."/>
            <person name="Aerts A."/>
            <person name="Arredondo F.D."/>
            <person name="Baxter L."/>
            <person name="Bensasson D."/>
            <person name="Beynon J.L."/>
            <person name="Chapman J."/>
            <person name="Damasceno C.M."/>
            <person name="Dorrance A.E."/>
            <person name="Dou D."/>
            <person name="Dickerman A.W."/>
            <person name="Dubchak I.L."/>
            <person name="Garbelotto M."/>
            <person name="Gijzen M."/>
            <person name="Gordon S.G."/>
            <person name="Govers F."/>
            <person name="Grunwald N.J."/>
            <person name="Huang W."/>
            <person name="Ivors K.L."/>
            <person name="Jones R.W."/>
            <person name="Kamoun S."/>
            <person name="Krampis K."/>
            <person name="Lamour K.H."/>
            <person name="Lee M.K."/>
            <person name="McDonald W.H."/>
            <person name="Medina M."/>
            <person name="Meijer H.J."/>
            <person name="Nordberg E.K."/>
            <person name="Maclean D.J."/>
            <person name="Ospina-Giraldo M.D."/>
            <person name="Morris P.F."/>
            <person name="Phuntumart V."/>
            <person name="Putnam N.H."/>
            <person name="Rash S."/>
            <person name="Rose J.K."/>
            <person name="Sakihama Y."/>
            <person name="Salamov A.A."/>
            <person name="Savidor A."/>
            <person name="Scheuring C.F."/>
            <person name="Smith B.M."/>
            <person name="Sobral B.W."/>
            <person name="Terry A."/>
            <person name="Torto-Alalibo T.A."/>
            <person name="Win J."/>
            <person name="Xu Z."/>
            <person name="Zhang H."/>
            <person name="Grigoriev I.V."/>
            <person name="Rokhsar D.S."/>
            <person name="Boore J.L."/>
        </authorList>
    </citation>
    <scope>NUCLEOTIDE SEQUENCE [LARGE SCALE GENOMIC DNA]</scope>
    <source>
        <strain evidence="14">Pr102</strain>
    </source>
</reference>
<dbReference type="InterPro" id="IPR016024">
    <property type="entry name" value="ARM-type_fold"/>
</dbReference>
<dbReference type="Pfam" id="PF22956">
    <property type="entry name" value="VPS15-like_hel"/>
    <property type="match status" value="1"/>
</dbReference>
<dbReference type="EnsemblProtists" id="Phyra82813">
    <property type="protein sequence ID" value="Phyra82813"/>
    <property type="gene ID" value="Phyra82813"/>
</dbReference>
<feature type="region of interest" description="Disordered" evidence="11">
    <location>
        <begin position="1130"/>
        <end position="1156"/>
    </location>
</feature>
<dbReference type="Pfam" id="PF00400">
    <property type="entry name" value="WD40"/>
    <property type="match status" value="1"/>
</dbReference>
<dbReference type="GeneID" id="94230768"/>
<dbReference type="eggNOG" id="KOG1240">
    <property type="taxonomic scope" value="Eukaryota"/>
</dbReference>
<dbReference type="OrthoDB" id="242910at2759"/>
<feature type="region of interest" description="Disordered" evidence="11">
    <location>
        <begin position="478"/>
        <end position="513"/>
    </location>
</feature>
<keyword evidence="8" id="KW-0067">ATP-binding</keyword>
<dbReference type="FunFam" id="1.25.10.10:FF:000545">
    <property type="entry name" value="VPS15 protein kinase"/>
    <property type="match status" value="1"/>
</dbReference>
<feature type="compositionally biased region" description="Low complexity" evidence="11">
    <location>
        <begin position="1918"/>
        <end position="1928"/>
    </location>
</feature>
<dbReference type="PANTHER" id="PTHR17583">
    <property type="entry name" value="PHOSPHOINOSITIDE 3-KINASE REGULATORY SUBUNIT 4"/>
    <property type="match status" value="1"/>
</dbReference>
<dbReference type="Gene3D" id="1.10.510.10">
    <property type="entry name" value="Transferase(Phosphotransferase) domain 1"/>
    <property type="match status" value="2"/>
</dbReference>
<dbReference type="InterPro" id="IPR011989">
    <property type="entry name" value="ARM-like"/>
</dbReference>
<dbReference type="PROSITE" id="PS50082">
    <property type="entry name" value="WD_REPEATS_2"/>
    <property type="match status" value="3"/>
</dbReference>
<keyword evidence="14" id="KW-1185">Reference proteome</keyword>
<reference evidence="13" key="2">
    <citation type="submission" date="2015-06" db="UniProtKB">
        <authorList>
            <consortium name="EnsemblProtists"/>
        </authorList>
    </citation>
    <scope>IDENTIFICATION</scope>
    <source>
        <strain evidence="13">Pr102</strain>
    </source>
</reference>
<dbReference type="FunFam" id="1.10.510.10:FF:000864">
    <property type="entry name" value="Vps15 protein kinase"/>
    <property type="match status" value="1"/>
</dbReference>